<dbReference type="STRING" id="1081103.A0A0B2WIU5"/>
<evidence type="ECO:0000313" key="2">
    <source>
        <dbReference type="EMBL" id="KHN95971.1"/>
    </source>
</evidence>
<dbReference type="EMBL" id="AZHE01000018">
    <property type="protein sequence ID" value="KHN95971.1"/>
    <property type="molecule type" value="Genomic_DNA"/>
</dbReference>
<dbReference type="RefSeq" id="XP_040677037.1">
    <property type="nucleotide sequence ID" value="XM_040824874.1"/>
</dbReference>
<proteinExistence type="predicted"/>
<accession>A0A0B2WIU5</accession>
<dbReference type="OrthoDB" id="2019572at2759"/>
<evidence type="ECO:0000313" key="3">
    <source>
        <dbReference type="Proteomes" id="UP000030816"/>
    </source>
</evidence>
<comment type="caution">
    <text evidence="2">The sequence shown here is derived from an EMBL/GenBank/DDBJ whole genome shotgun (WGS) entry which is preliminary data.</text>
</comment>
<reference evidence="2 3" key="1">
    <citation type="journal article" date="2014" name="Proc. Natl. Acad. Sci. U.S.A.">
        <title>Trajectory and genomic determinants of fungal-pathogen speciation and host adaptation.</title>
        <authorList>
            <person name="Hu X."/>
            <person name="Xiao G."/>
            <person name="Zheng P."/>
            <person name="Shang Y."/>
            <person name="Su Y."/>
            <person name="Zhang X."/>
            <person name="Liu X."/>
            <person name="Zhan S."/>
            <person name="St Leger R.J."/>
            <person name="Wang C."/>
        </authorList>
    </citation>
    <scope>NUCLEOTIDE SEQUENCE [LARGE SCALE GENOMIC DNA]</scope>
    <source>
        <strain evidence="2 3">ARSEF 1941</strain>
    </source>
</reference>
<evidence type="ECO:0000256" key="1">
    <source>
        <dbReference type="SAM" id="MobiDB-lite"/>
    </source>
</evidence>
<feature type="region of interest" description="Disordered" evidence="1">
    <location>
        <begin position="165"/>
        <end position="186"/>
    </location>
</feature>
<dbReference type="Proteomes" id="UP000030816">
    <property type="component" value="Unassembled WGS sequence"/>
</dbReference>
<sequence>MLKDWRRSLSLPQNRRTLACTVVIFFGSLIVGTVHVVTAPVPPRKQALDARQFQLGSILGANALQAMRPSNMKEGTHTTESQRNIDAKISKHPASLSSSVAIPTQKSAAGSNVRLDDIMDVEAVLPLPAFDFLVALTQVFKPLINASRVSIKSASEESTWSLAASPSLSKSPLKRDTPTGTGSASTFDGFEAGGLSSASSPPGVQHIVSLSKKIEELGRRELDLNNAESALALSLLSTVSGLVANIAGINMERAVTLTDAMLAVLPVDPQAIASAVFDVAEQASASIEAAIPFILPAVGKALGSPEEGLVSKGNPENLNGTCKDIIAQGSMVINRITTSTILIKAPIMQDVLKQVLDVVYLVANHLDQILCAIDRDVAGLQLDTLVACDSDTIASAWANILTFNPTSSTAI</sequence>
<protein>
    <submittedName>
        <fullName evidence="2">WSC domain &amp; Core-2/I-Branching protein</fullName>
    </submittedName>
</protein>
<organism evidence="2 3">
    <name type="scientific">Metarhizium album (strain ARSEF 1941)</name>
    <dbReference type="NCBI Taxonomy" id="1081103"/>
    <lineage>
        <taxon>Eukaryota</taxon>
        <taxon>Fungi</taxon>
        <taxon>Dikarya</taxon>
        <taxon>Ascomycota</taxon>
        <taxon>Pezizomycotina</taxon>
        <taxon>Sordariomycetes</taxon>
        <taxon>Hypocreomycetidae</taxon>
        <taxon>Hypocreales</taxon>
        <taxon>Clavicipitaceae</taxon>
        <taxon>Metarhizium</taxon>
    </lineage>
</organism>
<dbReference type="GeneID" id="63740531"/>
<dbReference type="HOGENOM" id="CLU_669169_0_0_1"/>
<keyword evidence="3" id="KW-1185">Reference proteome</keyword>
<gene>
    <name evidence="2" type="ORF">MAM_06076</name>
</gene>
<dbReference type="AlphaFoldDB" id="A0A0B2WIU5"/>
<name>A0A0B2WIU5_METAS</name>